<evidence type="ECO:0000313" key="2">
    <source>
        <dbReference type="Proteomes" id="UP000479190"/>
    </source>
</evidence>
<dbReference type="AlphaFoldDB" id="A0A6H5J2C7"/>
<organism evidence="1 2">
    <name type="scientific">Trichogramma brassicae</name>
    <dbReference type="NCBI Taxonomy" id="86971"/>
    <lineage>
        <taxon>Eukaryota</taxon>
        <taxon>Metazoa</taxon>
        <taxon>Ecdysozoa</taxon>
        <taxon>Arthropoda</taxon>
        <taxon>Hexapoda</taxon>
        <taxon>Insecta</taxon>
        <taxon>Pterygota</taxon>
        <taxon>Neoptera</taxon>
        <taxon>Endopterygota</taxon>
        <taxon>Hymenoptera</taxon>
        <taxon>Apocrita</taxon>
        <taxon>Proctotrupomorpha</taxon>
        <taxon>Chalcidoidea</taxon>
        <taxon>Trichogrammatidae</taxon>
        <taxon>Trichogramma</taxon>
    </lineage>
</organism>
<accession>A0A6H5J2C7</accession>
<dbReference type="EMBL" id="CADCXV010001239">
    <property type="protein sequence ID" value="CAB0042907.1"/>
    <property type="molecule type" value="Genomic_DNA"/>
</dbReference>
<proteinExistence type="predicted"/>
<protein>
    <submittedName>
        <fullName evidence="1">Uncharacterized protein</fullName>
    </submittedName>
</protein>
<evidence type="ECO:0000313" key="1">
    <source>
        <dbReference type="EMBL" id="CAB0042907.1"/>
    </source>
</evidence>
<dbReference type="Proteomes" id="UP000479190">
    <property type="component" value="Unassembled WGS sequence"/>
</dbReference>
<gene>
    <name evidence="1" type="ORF">TBRA_LOCUS14495</name>
</gene>
<name>A0A6H5J2C7_9HYME</name>
<keyword evidence="2" id="KW-1185">Reference proteome</keyword>
<sequence length="251" mass="29608">MRAEKRQKSLRRWQSRWDRSQKGRWTHRLIPNISLGIERRHGEVDYHLTQLLTGHGYFKHHSQCYDQNASANCPACPHTVENAEHVLHLLTSRRPRKIHNESSQHPQDVFLHGCAPIDGRLQNYICRRCTSCKNHRYRVGTRRRHVRAKNTDAKEMWDTLVSVFPTASYKLEQRKQWITAVNRVNVVLWQNKGSWHKPKQTSSSTSSTARRWNWQNLTRSAGSRRRNSFTSSRASRRRYYNVCDLNPSSAI</sequence>
<reference evidence="1 2" key="1">
    <citation type="submission" date="2020-02" db="EMBL/GenBank/DDBJ databases">
        <authorList>
            <person name="Ferguson B K."/>
        </authorList>
    </citation>
    <scope>NUCLEOTIDE SEQUENCE [LARGE SCALE GENOMIC DNA]</scope>
</reference>